<evidence type="ECO:0000313" key="9">
    <source>
        <dbReference type="EMBL" id="MBA2945728.1"/>
    </source>
</evidence>
<dbReference type="SUPFAM" id="SSF51905">
    <property type="entry name" value="FAD/NAD(P)-binding domain"/>
    <property type="match status" value="1"/>
</dbReference>
<evidence type="ECO:0000256" key="3">
    <source>
        <dbReference type="ARBA" id="ARBA00022630"/>
    </source>
</evidence>
<dbReference type="PIRSF" id="PIRSF000137">
    <property type="entry name" value="Alcohol_oxidase"/>
    <property type="match status" value="1"/>
</dbReference>
<dbReference type="AlphaFoldDB" id="A0A7W0DIM6"/>
<organism evidence="9 10">
    <name type="scientific">Streptomyces himalayensis subsp. himalayensis</name>
    <dbReference type="NCBI Taxonomy" id="2756131"/>
    <lineage>
        <taxon>Bacteria</taxon>
        <taxon>Bacillati</taxon>
        <taxon>Actinomycetota</taxon>
        <taxon>Actinomycetes</taxon>
        <taxon>Kitasatosporales</taxon>
        <taxon>Streptomycetaceae</taxon>
        <taxon>Streptomyces</taxon>
        <taxon>Streptomyces himalayensis</taxon>
    </lineage>
</organism>
<dbReference type="PROSITE" id="PS00623">
    <property type="entry name" value="GMC_OXRED_1"/>
    <property type="match status" value="1"/>
</dbReference>
<proteinExistence type="inferred from homology"/>
<feature type="binding site" evidence="5">
    <location>
        <position position="217"/>
    </location>
    <ligand>
        <name>FAD</name>
        <dbReference type="ChEBI" id="CHEBI:57692"/>
    </ligand>
</feature>
<evidence type="ECO:0000259" key="8">
    <source>
        <dbReference type="PROSITE" id="PS00624"/>
    </source>
</evidence>
<dbReference type="PANTHER" id="PTHR11552">
    <property type="entry name" value="GLUCOSE-METHANOL-CHOLINE GMC OXIDOREDUCTASE"/>
    <property type="match status" value="1"/>
</dbReference>
<dbReference type="Gene3D" id="3.30.560.10">
    <property type="entry name" value="Glucose Oxidase, domain 3"/>
    <property type="match status" value="1"/>
</dbReference>
<dbReference type="PROSITE" id="PS00624">
    <property type="entry name" value="GMC_OXRED_2"/>
    <property type="match status" value="1"/>
</dbReference>
<feature type="domain" description="Glucose-methanol-choline oxidoreductase N-terminal" evidence="8">
    <location>
        <begin position="252"/>
        <end position="266"/>
    </location>
</feature>
<feature type="domain" description="Glucose-methanol-choline oxidoreductase N-terminal" evidence="7">
    <location>
        <begin position="80"/>
        <end position="103"/>
    </location>
</feature>
<evidence type="ECO:0000256" key="4">
    <source>
        <dbReference type="ARBA" id="ARBA00022827"/>
    </source>
</evidence>
<evidence type="ECO:0000256" key="2">
    <source>
        <dbReference type="ARBA" id="ARBA00010790"/>
    </source>
</evidence>
<evidence type="ECO:0000256" key="6">
    <source>
        <dbReference type="RuleBase" id="RU003968"/>
    </source>
</evidence>
<dbReference type="EMBL" id="JACEHE010000003">
    <property type="protein sequence ID" value="MBA2945728.1"/>
    <property type="molecule type" value="Genomic_DNA"/>
</dbReference>
<comment type="cofactor">
    <cofactor evidence="1 5">
        <name>FAD</name>
        <dbReference type="ChEBI" id="CHEBI:57692"/>
    </cofactor>
</comment>
<reference evidence="9 10" key="1">
    <citation type="submission" date="2020-07" db="EMBL/GenBank/DDBJ databases">
        <title>Streptomyces isolated from Indian soil.</title>
        <authorList>
            <person name="Mandal S."/>
            <person name="Maiti P.K."/>
        </authorList>
    </citation>
    <scope>NUCLEOTIDE SEQUENCE [LARGE SCALE GENOMIC DNA]</scope>
    <source>
        <strain evidence="9 10">PSKA28</strain>
    </source>
</reference>
<accession>A0A7W0DIM6</accession>
<dbReference type="InterPro" id="IPR000172">
    <property type="entry name" value="GMC_OxRdtase_N"/>
</dbReference>
<dbReference type="InterPro" id="IPR036188">
    <property type="entry name" value="FAD/NAD-bd_sf"/>
</dbReference>
<dbReference type="Proteomes" id="UP000545761">
    <property type="component" value="Unassembled WGS sequence"/>
</dbReference>
<dbReference type="RefSeq" id="WP_181656652.1">
    <property type="nucleotide sequence ID" value="NZ_JACEHE010000003.1"/>
</dbReference>
<dbReference type="SUPFAM" id="SSF54373">
    <property type="entry name" value="FAD-linked reductases, C-terminal domain"/>
    <property type="match status" value="1"/>
</dbReference>
<dbReference type="GO" id="GO:0050660">
    <property type="term" value="F:flavin adenine dinucleotide binding"/>
    <property type="evidence" value="ECO:0007669"/>
    <property type="project" value="InterPro"/>
</dbReference>
<dbReference type="InterPro" id="IPR012132">
    <property type="entry name" value="GMC_OxRdtase"/>
</dbReference>
<dbReference type="GO" id="GO:0016614">
    <property type="term" value="F:oxidoreductase activity, acting on CH-OH group of donors"/>
    <property type="evidence" value="ECO:0007669"/>
    <property type="project" value="InterPro"/>
</dbReference>
<keyword evidence="3 6" id="KW-0285">Flavoprotein</keyword>
<keyword evidence="4 5" id="KW-0274">FAD</keyword>
<dbReference type="InterPro" id="IPR007867">
    <property type="entry name" value="GMC_OxRtase_C"/>
</dbReference>
<sequence>MTTFDYIVVGAGSAGCVLAHRLSEDPRTSVLLIEAGGRDTTPLIKMPKGFGKLLGDPRFAWRYPVEPVGPTRRVEHWVRGRTLGGSSSVNGMVYNRGDRADYDELERLGNPGWGWDTMLPVFKKIEDNALGASEVRGKGGPLHVSTARKPEPLCEEAIAAGTGLGWSRTDDLNASDDERIGYTMATIKNGQRFSAARAFLHPVEHRPNLTVSVDTLVTRVLTENGRAVGVRARSKGREADFRARREVILSAGSIATPKILQLSGIGPAETLKAAGVDVLVDSPHVGGRMREHRCFVVQYRLKHNLGYNKALSTPLRQGLTGMKYLATRRGPLAAPAFDVIAFFKTRAELARPDAQLLIAPVSLLPEVPGKETGVEREPGVMGLGYILRPTAEGSLHITSADPEAPLTITPNYYGSDHDRAVGTALFRRMRDLFETEPIAARITAETLPGPAVREDQEIIDAGLEHGRCGYHAVGTCAMGPAEDDVVDAQLRVRGVEGLRVVDCSVMPIMVSGNLNAPIMAMAWRASDLILGTA</sequence>
<protein>
    <submittedName>
        <fullName evidence="9">GMC family oxidoreductase N-terminal domain-containing protein</fullName>
    </submittedName>
</protein>
<gene>
    <name evidence="9" type="ORF">H1D24_07875</name>
</gene>
<evidence type="ECO:0000256" key="1">
    <source>
        <dbReference type="ARBA" id="ARBA00001974"/>
    </source>
</evidence>
<comment type="similarity">
    <text evidence="2 6">Belongs to the GMC oxidoreductase family.</text>
</comment>
<dbReference type="Pfam" id="PF05199">
    <property type="entry name" value="GMC_oxred_C"/>
    <property type="match status" value="1"/>
</dbReference>
<comment type="caution">
    <text evidence="9">The sequence shown here is derived from an EMBL/GenBank/DDBJ whole genome shotgun (WGS) entry which is preliminary data.</text>
</comment>
<name>A0A7W0DIM6_9ACTN</name>
<evidence type="ECO:0000256" key="5">
    <source>
        <dbReference type="PIRSR" id="PIRSR000137-2"/>
    </source>
</evidence>
<dbReference type="PANTHER" id="PTHR11552:SF147">
    <property type="entry name" value="CHOLINE DEHYDROGENASE, MITOCHONDRIAL"/>
    <property type="match status" value="1"/>
</dbReference>
<feature type="binding site" evidence="5">
    <location>
        <begin position="90"/>
        <end position="93"/>
    </location>
    <ligand>
        <name>FAD</name>
        <dbReference type="ChEBI" id="CHEBI:57692"/>
    </ligand>
</feature>
<dbReference type="Gene3D" id="3.50.50.60">
    <property type="entry name" value="FAD/NAD(P)-binding domain"/>
    <property type="match status" value="1"/>
</dbReference>
<evidence type="ECO:0000259" key="7">
    <source>
        <dbReference type="PROSITE" id="PS00623"/>
    </source>
</evidence>
<dbReference type="Pfam" id="PF00732">
    <property type="entry name" value="GMC_oxred_N"/>
    <property type="match status" value="1"/>
</dbReference>
<evidence type="ECO:0000313" key="10">
    <source>
        <dbReference type="Proteomes" id="UP000545761"/>
    </source>
</evidence>